<keyword evidence="2" id="KW-1185">Reference proteome</keyword>
<reference evidence="1 2" key="1">
    <citation type="submission" date="2023-06" db="EMBL/GenBank/DDBJ databases">
        <title>Actinomycetospora Odt1-22.</title>
        <authorList>
            <person name="Supong K."/>
        </authorList>
    </citation>
    <scope>NUCLEOTIDE SEQUENCE [LARGE SCALE GENOMIC DNA]</scope>
    <source>
        <strain evidence="1 2">Odt1-22</strain>
    </source>
</reference>
<evidence type="ECO:0000313" key="1">
    <source>
        <dbReference type="EMBL" id="MDL5157835.1"/>
    </source>
</evidence>
<evidence type="ECO:0000313" key="2">
    <source>
        <dbReference type="Proteomes" id="UP001231924"/>
    </source>
</evidence>
<proteinExistence type="predicted"/>
<gene>
    <name evidence="1" type="ORF">QRT03_17845</name>
</gene>
<comment type="caution">
    <text evidence="1">The sequence shown here is derived from an EMBL/GenBank/DDBJ whole genome shotgun (WGS) entry which is preliminary data.</text>
</comment>
<name>A0ABT7MAZ9_9PSEU</name>
<dbReference type="Proteomes" id="UP001231924">
    <property type="component" value="Unassembled WGS sequence"/>
</dbReference>
<dbReference type="RefSeq" id="WP_286054282.1">
    <property type="nucleotide sequence ID" value="NZ_JASVWF010000003.1"/>
</dbReference>
<organism evidence="1 2">
    <name type="scientific">Actinomycetospora termitidis</name>
    <dbReference type="NCBI Taxonomy" id="3053470"/>
    <lineage>
        <taxon>Bacteria</taxon>
        <taxon>Bacillati</taxon>
        <taxon>Actinomycetota</taxon>
        <taxon>Actinomycetes</taxon>
        <taxon>Pseudonocardiales</taxon>
        <taxon>Pseudonocardiaceae</taxon>
        <taxon>Actinomycetospora</taxon>
    </lineage>
</organism>
<accession>A0ABT7MAZ9</accession>
<sequence>MTDRDAIIAAIAGPDRAVRDISWLIGDRIAFGPVPAGPGGMATARATGVVGKLRGRQQGATRTEVHVPVQLDLTVDMGARTVPVDADMTVRIGLEACLAPDADHIVVEVDEIGPGDIALETRTSGIGGVLVRRLGNLDAEIRHHVIGYVTELLASPEARDLRRIDLDEESDTA</sequence>
<protein>
    <submittedName>
        <fullName evidence="1">Uncharacterized protein</fullName>
    </submittedName>
</protein>
<dbReference type="EMBL" id="JASVWF010000003">
    <property type="protein sequence ID" value="MDL5157835.1"/>
    <property type="molecule type" value="Genomic_DNA"/>
</dbReference>